<keyword evidence="3" id="KW-1185">Reference proteome</keyword>
<reference evidence="1" key="2">
    <citation type="submission" date="2017-06" db="EMBL/GenBank/DDBJ databases">
        <title>WGS assembly of Brachypodium distachyon.</title>
        <authorList>
            <consortium name="The International Brachypodium Initiative"/>
            <person name="Lucas S."/>
            <person name="Harmon-Smith M."/>
            <person name="Lail K."/>
            <person name="Tice H."/>
            <person name="Grimwood J."/>
            <person name="Bruce D."/>
            <person name="Barry K."/>
            <person name="Shu S."/>
            <person name="Lindquist E."/>
            <person name="Wang M."/>
            <person name="Pitluck S."/>
            <person name="Vogel J.P."/>
            <person name="Garvin D.F."/>
            <person name="Mockler T.C."/>
            <person name="Schmutz J."/>
            <person name="Rokhsar D."/>
            <person name="Bevan M.W."/>
        </authorList>
    </citation>
    <scope>NUCLEOTIDE SEQUENCE</scope>
    <source>
        <strain evidence="1">Bd21</strain>
    </source>
</reference>
<organism evidence="1">
    <name type="scientific">Brachypodium distachyon</name>
    <name type="common">Purple false brome</name>
    <name type="synonym">Trachynia distachya</name>
    <dbReference type="NCBI Taxonomy" id="15368"/>
    <lineage>
        <taxon>Eukaryota</taxon>
        <taxon>Viridiplantae</taxon>
        <taxon>Streptophyta</taxon>
        <taxon>Embryophyta</taxon>
        <taxon>Tracheophyta</taxon>
        <taxon>Spermatophyta</taxon>
        <taxon>Magnoliopsida</taxon>
        <taxon>Liliopsida</taxon>
        <taxon>Poales</taxon>
        <taxon>Poaceae</taxon>
        <taxon>BOP clade</taxon>
        <taxon>Pooideae</taxon>
        <taxon>Stipodae</taxon>
        <taxon>Brachypodieae</taxon>
        <taxon>Brachypodium</taxon>
    </lineage>
</organism>
<dbReference type="Gramene" id="PNT63717">
    <property type="protein sequence ID" value="PNT63717"/>
    <property type="gene ID" value="BRADI_4g20295v3"/>
</dbReference>
<evidence type="ECO:0000313" key="2">
    <source>
        <dbReference type="EnsemblPlants" id="PNT63717"/>
    </source>
</evidence>
<reference evidence="1 2" key="1">
    <citation type="journal article" date="2010" name="Nature">
        <title>Genome sequencing and analysis of the model grass Brachypodium distachyon.</title>
        <authorList>
            <consortium name="International Brachypodium Initiative"/>
        </authorList>
    </citation>
    <scope>NUCLEOTIDE SEQUENCE [LARGE SCALE GENOMIC DNA]</scope>
    <source>
        <strain evidence="1 2">Bd21</strain>
    </source>
</reference>
<dbReference type="EMBL" id="CM000883">
    <property type="protein sequence ID" value="PNT63717.1"/>
    <property type="molecule type" value="Genomic_DNA"/>
</dbReference>
<sequence length="108" mass="12574">MIIRSGNRSFNTTTRLTTQIFLVAKSCRHLLFGTEIYGHAKQLRCDTGGRCEMLNPLDFGNTNGWGLLAWPFFFGNCTLYVINKLPLYMRFGMVWNYDYRLEKVFSVD</sequence>
<dbReference type="InParanoid" id="A0A2K2CNU3"/>
<name>A0A2K2CNU3_BRADI</name>
<reference evidence="2" key="3">
    <citation type="submission" date="2018-08" db="UniProtKB">
        <authorList>
            <consortium name="EnsemblPlants"/>
        </authorList>
    </citation>
    <scope>IDENTIFICATION</scope>
    <source>
        <strain evidence="2">cv. Bd21</strain>
    </source>
</reference>
<proteinExistence type="predicted"/>
<evidence type="ECO:0000313" key="1">
    <source>
        <dbReference type="EMBL" id="PNT63717.1"/>
    </source>
</evidence>
<accession>A0A2K2CNU3</accession>
<protein>
    <submittedName>
        <fullName evidence="1 2">Uncharacterized protein</fullName>
    </submittedName>
</protein>
<dbReference type="EnsemblPlants" id="PNT63717">
    <property type="protein sequence ID" value="PNT63717"/>
    <property type="gene ID" value="BRADI_4g20295v3"/>
</dbReference>
<gene>
    <name evidence="1" type="ORF">BRADI_4g20295v3</name>
</gene>
<dbReference type="Proteomes" id="UP000008810">
    <property type="component" value="Chromosome 4"/>
</dbReference>
<dbReference type="AlphaFoldDB" id="A0A2K2CNU3"/>
<evidence type="ECO:0000313" key="3">
    <source>
        <dbReference type="Proteomes" id="UP000008810"/>
    </source>
</evidence>